<accession>A0NN45</accession>
<dbReference type="InterPro" id="IPR003593">
    <property type="entry name" value="AAA+_ATPase"/>
</dbReference>
<keyword evidence="5" id="KW-0547">Nucleotide-binding</keyword>
<evidence type="ECO:0000259" key="9">
    <source>
        <dbReference type="PROSITE" id="PS50893"/>
    </source>
</evidence>
<feature type="domain" description="ABC transporter" evidence="9">
    <location>
        <begin position="19"/>
        <end position="249"/>
    </location>
</feature>
<keyword evidence="6 10" id="KW-0067">ATP-binding</keyword>
<dbReference type="FunFam" id="3.40.50.300:FF:000042">
    <property type="entry name" value="Maltose/maltodextrin ABC transporter, ATP-binding protein"/>
    <property type="match status" value="1"/>
</dbReference>
<organism evidence="10 11">
    <name type="scientific">Roseibium aggregatum (strain ATCC 25650 / DSM 13394 / JCM 20685 / NBRC 16684 / NCIMB 2208 / IAM 12614 / B1)</name>
    <name type="common">Stappia aggregata</name>
    <dbReference type="NCBI Taxonomy" id="384765"/>
    <lineage>
        <taxon>Bacteria</taxon>
        <taxon>Pseudomonadati</taxon>
        <taxon>Pseudomonadota</taxon>
        <taxon>Alphaproteobacteria</taxon>
        <taxon>Hyphomicrobiales</taxon>
        <taxon>Stappiaceae</taxon>
        <taxon>Roseibium</taxon>
    </lineage>
</organism>
<dbReference type="Pfam" id="PF08402">
    <property type="entry name" value="TOBE_2"/>
    <property type="match status" value="1"/>
</dbReference>
<dbReference type="GO" id="GO:0055052">
    <property type="term" value="C:ATP-binding cassette (ABC) transporter complex, substrate-binding subunit-containing"/>
    <property type="evidence" value="ECO:0007669"/>
    <property type="project" value="TreeGrafter"/>
</dbReference>
<protein>
    <submittedName>
        <fullName evidence="10">Sugar ABC transporter, ATP-binding protein</fullName>
    </submittedName>
</protein>
<sequence>MTSAPHIPGPKTPGAGKPIVLEQVSRTWGETVAVDALSIEIPAGSFTALLGPSGCGKSTTLRMIAGLETVSSGRILIGGEDVTGQPSAKRDLSMVFQSYALFPHLNVGENIVFGLKVRRVGRAERDRRLARVADLLGLGQLLERKPGQLSGGQQQRVALGRAIIGEKPICLMDEPLSNLDAKLRHEMRVEIRALQQQLGFTMVYVTHDQVEAITMADQVVLLNGGRLEQVASPRDLYEKPATPFAARFIGTPPMNLFPANAFRKLCTAPDFKLGLRPEAMHLEDGGPVNAAVRAVEYLGADVLADCEVAGTSFQVRLPANRAFTPGQSVQLGFSPDALHVFDADTGCRRDDLISEFGALLRS</sequence>
<evidence type="ECO:0000256" key="4">
    <source>
        <dbReference type="ARBA" id="ARBA00022475"/>
    </source>
</evidence>
<dbReference type="InterPro" id="IPR047641">
    <property type="entry name" value="ABC_transpr_MalK/UgpC-like"/>
</dbReference>
<keyword evidence="4" id="KW-1003">Cell membrane</keyword>
<evidence type="ECO:0000256" key="6">
    <source>
        <dbReference type="ARBA" id="ARBA00022840"/>
    </source>
</evidence>
<comment type="similarity">
    <text evidence="2">Belongs to the ABC transporter superfamily.</text>
</comment>
<evidence type="ECO:0000256" key="3">
    <source>
        <dbReference type="ARBA" id="ARBA00022448"/>
    </source>
</evidence>
<dbReference type="SMART" id="SM00382">
    <property type="entry name" value="AAA"/>
    <property type="match status" value="1"/>
</dbReference>
<name>A0NN45_ROSAI</name>
<dbReference type="InterPro" id="IPR027417">
    <property type="entry name" value="P-loop_NTPase"/>
</dbReference>
<dbReference type="RefSeq" id="WP_006931976.1">
    <property type="nucleotide sequence ID" value="NZ_AAUW01000002.1"/>
</dbReference>
<evidence type="ECO:0000313" key="11">
    <source>
        <dbReference type="Proteomes" id="UP000004848"/>
    </source>
</evidence>
<dbReference type="InterPro" id="IPR008995">
    <property type="entry name" value="Mo/tungstate-bd_C_term_dom"/>
</dbReference>
<dbReference type="Gene3D" id="2.40.50.100">
    <property type="match status" value="1"/>
</dbReference>
<dbReference type="SUPFAM" id="SSF50331">
    <property type="entry name" value="MOP-like"/>
    <property type="match status" value="1"/>
</dbReference>
<dbReference type="GO" id="GO:0016887">
    <property type="term" value="F:ATP hydrolysis activity"/>
    <property type="evidence" value="ECO:0007669"/>
    <property type="project" value="InterPro"/>
</dbReference>
<evidence type="ECO:0000256" key="5">
    <source>
        <dbReference type="ARBA" id="ARBA00022741"/>
    </source>
</evidence>
<dbReference type="PROSITE" id="PS00211">
    <property type="entry name" value="ABC_TRANSPORTER_1"/>
    <property type="match status" value="1"/>
</dbReference>
<comment type="caution">
    <text evidence="10">The sequence shown here is derived from an EMBL/GenBank/DDBJ whole genome shotgun (WGS) entry which is preliminary data.</text>
</comment>
<evidence type="ECO:0000256" key="2">
    <source>
        <dbReference type="ARBA" id="ARBA00005417"/>
    </source>
</evidence>
<keyword evidence="8" id="KW-0472">Membrane</keyword>
<dbReference type="AlphaFoldDB" id="A0NN45"/>
<evidence type="ECO:0000256" key="1">
    <source>
        <dbReference type="ARBA" id="ARBA00004417"/>
    </source>
</evidence>
<proteinExistence type="inferred from homology"/>
<dbReference type="eggNOG" id="COG3842">
    <property type="taxonomic scope" value="Bacteria"/>
</dbReference>
<dbReference type="PANTHER" id="PTHR43875:SF15">
    <property type="entry name" value="TREHALOSE IMPORT ATP-BINDING PROTEIN SUGC"/>
    <property type="match status" value="1"/>
</dbReference>
<keyword evidence="7" id="KW-1278">Translocase</keyword>
<dbReference type="PROSITE" id="PS50893">
    <property type="entry name" value="ABC_TRANSPORTER_2"/>
    <property type="match status" value="1"/>
</dbReference>
<dbReference type="Gene3D" id="3.40.50.300">
    <property type="entry name" value="P-loop containing nucleotide triphosphate hydrolases"/>
    <property type="match status" value="1"/>
</dbReference>
<dbReference type="GeneID" id="68845008"/>
<dbReference type="InterPro" id="IPR012340">
    <property type="entry name" value="NA-bd_OB-fold"/>
</dbReference>
<keyword evidence="3" id="KW-0813">Transport</keyword>
<dbReference type="GO" id="GO:0140359">
    <property type="term" value="F:ABC-type transporter activity"/>
    <property type="evidence" value="ECO:0007669"/>
    <property type="project" value="UniProtKB-ARBA"/>
</dbReference>
<dbReference type="Gene3D" id="2.40.50.140">
    <property type="entry name" value="Nucleic acid-binding proteins"/>
    <property type="match status" value="1"/>
</dbReference>
<dbReference type="InterPro" id="IPR013611">
    <property type="entry name" value="Transp-assoc_OB_typ2"/>
</dbReference>
<dbReference type="Pfam" id="PF00005">
    <property type="entry name" value="ABC_tran"/>
    <property type="match status" value="1"/>
</dbReference>
<dbReference type="GO" id="GO:0005524">
    <property type="term" value="F:ATP binding"/>
    <property type="evidence" value="ECO:0007669"/>
    <property type="project" value="UniProtKB-KW"/>
</dbReference>
<evidence type="ECO:0000256" key="8">
    <source>
        <dbReference type="ARBA" id="ARBA00023136"/>
    </source>
</evidence>
<gene>
    <name evidence="10" type="ORF">SIAM614_23192</name>
</gene>
<dbReference type="PANTHER" id="PTHR43875">
    <property type="entry name" value="MALTODEXTRIN IMPORT ATP-BINDING PROTEIN MSMX"/>
    <property type="match status" value="1"/>
</dbReference>
<reference evidence="10 11" key="1">
    <citation type="submission" date="2006-05" db="EMBL/GenBank/DDBJ databases">
        <authorList>
            <person name="King G."/>
            <person name="Ferriera S."/>
            <person name="Johnson J."/>
            <person name="Kravitz S."/>
            <person name="Beeson K."/>
            <person name="Sutton G."/>
            <person name="Rogers Y.-H."/>
            <person name="Friedman R."/>
            <person name="Frazier M."/>
            <person name="Venter J.C."/>
        </authorList>
    </citation>
    <scope>NUCLEOTIDE SEQUENCE [LARGE SCALE GENOMIC DNA]</scope>
    <source>
        <strain evidence="11">ATCC 25650 / DSM 13394 / JCM 20685 / NBRC 16684 / NCIMB 2208 / IAM 12614 / B1</strain>
    </source>
</reference>
<dbReference type="InterPro" id="IPR017871">
    <property type="entry name" value="ABC_transporter-like_CS"/>
</dbReference>
<dbReference type="InterPro" id="IPR003439">
    <property type="entry name" value="ABC_transporter-like_ATP-bd"/>
</dbReference>
<dbReference type="Proteomes" id="UP000004848">
    <property type="component" value="Unassembled WGS sequence"/>
</dbReference>
<evidence type="ECO:0000313" key="10">
    <source>
        <dbReference type="EMBL" id="EAV45576.1"/>
    </source>
</evidence>
<evidence type="ECO:0000256" key="7">
    <source>
        <dbReference type="ARBA" id="ARBA00022967"/>
    </source>
</evidence>
<dbReference type="SUPFAM" id="SSF52540">
    <property type="entry name" value="P-loop containing nucleoside triphosphate hydrolases"/>
    <property type="match status" value="1"/>
</dbReference>
<comment type="subcellular location">
    <subcellularLocation>
        <location evidence="1">Cell inner membrane</location>
        <topology evidence="1">Peripheral membrane protein</topology>
    </subcellularLocation>
</comment>
<dbReference type="EMBL" id="AAUW01000002">
    <property type="protein sequence ID" value="EAV45576.1"/>
    <property type="molecule type" value="Genomic_DNA"/>
</dbReference>